<name>A0ABQ9YS41_9CRUS</name>
<evidence type="ECO:0000313" key="1">
    <source>
        <dbReference type="EMBL" id="KAK4003399.1"/>
    </source>
</evidence>
<protein>
    <submittedName>
        <fullName evidence="1">Uncharacterized protein</fullName>
    </submittedName>
</protein>
<organism evidence="1 2">
    <name type="scientific">Daphnia magna</name>
    <dbReference type="NCBI Taxonomy" id="35525"/>
    <lineage>
        <taxon>Eukaryota</taxon>
        <taxon>Metazoa</taxon>
        <taxon>Ecdysozoa</taxon>
        <taxon>Arthropoda</taxon>
        <taxon>Crustacea</taxon>
        <taxon>Branchiopoda</taxon>
        <taxon>Diplostraca</taxon>
        <taxon>Cladocera</taxon>
        <taxon>Anomopoda</taxon>
        <taxon>Daphniidae</taxon>
        <taxon>Daphnia</taxon>
    </lineage>
</organism>
<gene>
    <name evidence="1" type="ORF">OUZ56_005166</name>
</gene>
<proteinExistence type="predicted"/>
<dbReference type="Proteomes" id="UP001234178">
    <property type="component" value="Unassembled WGS sequence"/>
</dbReference>
<keyword evidence="2" id="KW-1185">Reference proteome</keyword>
<reference evidence="1 2" key="1">
    <citation type="journal article" date="2023" name="Nucleic Acids Res.">
        <title>The hologenome of Daphnia magna reveals possible DNA methylation and microbiome-mediated evolution of the host genome.</title>
        <authorList>
            <person name="Chaturvedi A."/>
            <person name="Li X."/>
            <person name="Dhandapani V."/>
            <person name="Marshall H."/>
            <person name="Kissane S."/>
            <person name="Cuenca-Cambronero M."/>
            <person name="Asole G."/>
            <person name="Calvet F."/>
            <person name="Ruiz-Romero M."/>
            <person name="Marangio P."/>
            <person name="Guigo R."/>
            <person name="Rago D."/>
            <person name="Mirbahai L."/>
            <person name="Eastwood N."/>
            <person name="Colbourne J.K."/>
            <person name="Zhou J."/>
            <person name="Mallon E."/>
            <person name="Orsini L."/>
        </authorList>
    </citation>
    <scope>NUCLEOTIDE SEQUENCE [LARGE SCALE GENOMIC DNA]</scope>
    <source>
        <strain evidence="1">LRV0_1</strain>
    </source>
</reference>
<comment type="caution">
    <text evidence="1">The sequence shown here is derived from an EMBL/GenBank/DDBJ whole genome shotgun (WGS) entry which is preliminary data.</text>
</comment>
<sequence length="80" mass="8883">MATRNFELEVQARKGAGRGYANIFPMSLGRCCSRMVMSQSLKTLLLKLRRPCIHYLPDVEFKVVGVVAVLVIGVGRTNSQ</sequence>
<dbReference type="EMBL" id="JAOYFB010000001">
    <property type="protein sequence ID" value="KAK4003399.1"/>
    <property type="molecule type" value="Genomic_DNA"/>
</dbReference>
<accession>A0ABQ9YS41</accession>
<evidence type="ECO:0000313" key="2">
    <source>
        <dbReference type="Proteomes" id="UP001234178"/>
    </source>
</evidence>